<dbReference type="EMBL" id="JAVHJO010000005">
    <property type="protein sequence ID" value="KAK6540527.1"/>
    <property type="molecule type" value="Genomic_DNA"/>
</dbReference>
<dbReference type="Proteomes" id="UP001365542">
    <property type="component" value="Unassembled WGS sequence"/>
</dbReference>
<sequence length="127" mass="13760">MLSSIHKSVSPFLPRILQPRPGINHDYFLPSPSPNDGYPYNTASIGVPDYEEARVQINLGRFSGADVYYRNRNSGYSSGSGRSSVDTSGSDRAVGDEGLKEFSDGVNEIREGNEKGSEKRGSISSVV</sequence>
<organism evidence="2 3">
    <name type="scientific">Orbilia ellipsospora</name>
    <dbReference type="NCBI Taxonomy" id="2528407"/>
    <lineage>
        <taxon>Eukaryota</taxon>
        <taxon>Fungi</taxon>
        <taxon>Dikarya</taxon>
        <taxon>Ascomycota</taxon>
        <taxon>Pezizomycotina</taxon>
        <taxon>Orbiliomycetes</taxon>
        <taxon>Orbiliales</taxon>
        <taxon>Orbiliaceae</taxon>
        <taxon>Orbilia</taxon>
    </lineage>
</organism>
<evidence type="ECO:0000313" key="2">
    <source>
        <dbReference type="EMBL" id="KAK6540527.1"/>
    </source>
</evidence>
<protein>
    <submittedName>
        <fullName evidence="2">Uncharacterized protein</fullName>
    </submittedName>
</protein>
<keyword evidence="3" id="KW-1185">Reference proteome</keyword>
<feature type="compositionally biased region" description="Low complexity" evidence="1">
    <location>
        <begin position="72"/>
        <end position="92"/>
    </location>
</feature>
<evidence type="ECO:0000256" key="1">
    <source>
        <dbReference type="SAM" id="MobiDB-lite"/>
    </source>
</evidence>
<evidence type="ECO:0000313" key="3">
    <source>
        <dbReference type="Proteomes" id="UP001365542"/>
    </source>
</evidence>
<reference evidence="2 3" key="1">
    <citation type="submission" date="2019-10" db="EMBL/GenBank/DDBJ databases">
        <authorList>
            <person name="Palmer J.M."/>
        </authorList>
    </citation>
    <scope>NUCLEOTIDE SEQUENCE [LARGE SCALE GENOMIC DNA]</scope>
    <source>
        <strain evidence="2 3">TWF694</strain>
    </source>
</reference>
<dbReference type="AlphaFoldDB" id="A0AAV9XEL5"/>
<feature type="region of interest" description="Disordered" evidence="1">
    <location>
        <begin position="72"/>
        <end position="127"/>
    </location>
</feature>
<gene>
    <name evidence="2" type="ORF">TWF694_009318</name>
</gene>
<proteinExistence type="predicted"/>
<accession>A0AAV9XEL5</accession>
<name>A0AAV9XEL5_9PEZI</name>
<feature type="compositionally biased region" description="Basic and acidic residues" evidence="1">
    <location>
        <begin position="93"/>
        <end position="121"/>
    </location>
</feature>
<comment type="caution">
    <text evidence="2">The sequence shown here is derived from an EMBL/GenBank/DDBJ whole genome shotgun (WGS) entry which is preliminary data.</text>
</comment>